<dbReference type="GO" id="GO:0016787">
    <property type="term" value="F:hydrolase activity"/>
    <property type="evidence" value="ECO:0007669"/>
    <property type="project" value="UniProtKB-KW"/>
</dbReference>
<dbReference type="Pfam" id="PF25597">
    <property type="entry name" value="SH3_retrovirus"/>
    <property type="match status" value="1"/>
</dbReference>
<evidence type="ECO:0000313" key="5">
    <source>
        <dbReference type="EMBL" id="GEU40472.1"/>
    </source>
</evidence>
<comment type="caution">
    <text evidence="5">The sequence shown here is derived from an EMBL/GenBank/DDBJ whole genome shotgun (WGS) entry which is preliminary data.</text>
</comment>
<dbReference type="SUPFAM" id="SSF54001">
    <property type="entry name" value="Cysteine proteinases"/>
    <property type="match status" value="1"/>
</dbReference>
<dbReference type="PANTHER" id="PTHR42648">
    <property type="entry name" value="TRANSPOSASE, PUTATIVE-RELATED"/>
    <property type="match status" value="1"/>
</dbReference>
<evidence type="ECO:0000256" key="2">
    <source>
        <dbReference type="ARBA" id="ARBA00022801"/>
    </source>
</evidence>
<proteinExistence type="predicted"/>
<feature type="domain" description="Reverse transcriptase Ty1/copia-type" evidence="3">
    <location>
        <begin position="790"/>
        <end position="871"/>
    </location>
</feature>
<dbReference type="InterPro" id="IPR038765">
    <property type="entry name" value="Papain-like_cys_pep_sf"/>
</dbReference>
<dbReference type="EMBL" id="BKCJ010001306">
    <property type="protein sequence ID" value="GEU40472.1"/>
    <property type="molecule type" value="Genomic_DNA"/>
</dbReference>
<gene>
    <name evidence="5" type="ORF">Tci_012450</name>
</gene>
<dbReference type="Pfam" id="PF14223">
    <property type="entry name" value="Retrotran_gag_2"/>
    <property type="match status" value="1"/>
</dbReference>
<name>A0A6L2JV65_TANCI</name>
<dbReference type="PANTHER" id="PTHR42648:SF27">
    <property type="entry name" value="RNA-DIRECTED DNA POLYMERASE"/>
    <property type="match status" value="1"/>
</dbReference>
<protein>
    <submittedName>
        <fullName evidence="5">Zinc finger, CCHC-type</fullName>
    </submittedName>
</protein>
<reference evidence="5" key="1">
    <citation type="journal article" date="2019" name="Sci. Rep.">
        <title>Draft genome of Tanacetum cinerariifolium, the natural source of mosquito coil.</title>
        <authorList>
            <person name="Yamashiro T."/>
            <person name="Shiraishi A."/>
            <person name="Satake H."/>
            <person name="Nakayama K."/>
        </authorList>
    </citation>
    <scope>NUCLEOTIDE SEQUENCE</scope>
</reference>
<sequence length="989" mass="113060">MGMEIVMGRMMKEVVSLVMHFLRKQVESTEKQSVDPTRIENVVEEEDDCITCTPESYMQWLDENIDFVLEVIDSVVDEYLYGDVLDAIDEDLLRMEDSDACSVTPERLAMRVSKVSPSPENENVFETPSGVEKVFSIRLNMETLSPGLWINDNVIDCWSEIINYEERFRKVGSPSRHFFPTGCITLSMFDGTLSFDEDKWESFSAQDSAQFKDNVDGLALNGINLKKLFVRHLKLYGPKIHSKIGRLKERIPKLKWRTKENFRDCGIFTMLHMESYIGQTATTYFATRAKEFDKVDACEKLSIVVEAVKKKDQREVFLDESHEMFYESPVILEESHGEILNYEEHFRKAGFPSRHFFPTGCITLYIFDGTLPSDEDKWESFSAQVSAQFKDNVDGLALNGINLMAAAQNTNNTTIRMILQQEKLTGPNFTNYMSPELHRALKNYKAYDMIQELKTMFEEQAKQELFETVKTFHACQQEDGQSVSAYILKMKGYLDSFERLRNAMPKELGVSLILNSLSKDYDQFIQNYNMHSMGKSIVELHAMLKLHKKGIPKKAESLAVLAIRAGKIQKDKKKPKGAKVKDKGKNKLAYALIPRSHYRLREKIQKRTLSVTTARRGSKKLKHGALSLYTGNGMRAVVEAIGSFDLVLPSGLIILSDNSLPKSFWGYALESTARILNMIITIKVKTTPYEIWHGKAPKLSYLRVWGCEALVKRDTPNKLDPRSIKCIFVGYPLETMASRNHGLLESSGSDEGLELIQEEDTQPSKNTSEILNLEKWLEAMNTELQSMKDNQVWVLVDLPPKGRTVRSKWIFKKKTDMDGNVHTFESRLVAKGYTQTYGVDYGETFSPIADIRAIRILLAIVAFYDYKIWHVPEYRFQQNPGEIRWTAIKTIFKYLRNTKDMVLVYGEKPKAKLKVSCYSSKQSTAMSSTEARYIDVAEASMESVWIKKFIDGLGNVVQSNKRPMEMLCDNEPTIAIANDPGILKGDKKF</sequence>
<dbReference type="Pfam" id="PF07727">
    <property type="entry name" value="RVT_2"/>
    <property type="match status" value="1"/>
</dbReference>
<dbReference type="InterPro" id="IPR013103">
    <property type="entry name" value="RVT_2"/>
</dbReference>
<keyword evidence="2" id="KW-0378">Hydrolase</keyword>
<evidence type="ECO:0000259" key="3">
    <source>
        <dbReference type="Pfam" id="PF07727"/>
    </source>
</evidence>
<keyword evidence="1" id="KW-0479">Metal-binding</keyword>
<evidence type="ECO:0000256" key="1">
    <source>
        <dbReference type="ARBA" id="ARBA00022723"/>
    </source>
</evidence>
<feature type="domain" description="Retroviral polymerase SH3-like" evidence="4">
    <location>
        <begin position="707"/>
        <end position="736"/>
    </location>
</feature>
<dbReference type="InterPro" id="IPR057670">
    <property type="entry name" value="SH3_retrovirus"/>
</dbReference>
<dbReference type="InterPro" id="IPR039537">
    <property type="entry name" value="Retrotran_Ty1/copia-like"/>
</dbReference>
<accession>A0A6L2JV65</accession>
<evidence type="ECO:0000259" key="4">
    <source>
        <dbReference type="Pfam" id="PF25597"/>
    </source>
</evidence>
<organism evidence="5">
    <name type="scientific">Tanacetum cinerariifolium</name>
    <name type="common">Dalmatian daisy</name>
    <name type="synonym">Chrysanthemum cinerariifolium</name>
    <dbReference type="NCBI Taxonomy" id="118510"/>
    <lineage>
        <taxon>Eukaryota</taxon>
        <taxon>Viridiplantae</taxon>
        <taxon>Streptophyta</taxon>
        <taxon>Embryophyta</taxon>
        <taxon>Tracheophyta</taxon>
        <taxon>Spermatophyta</taxon>
        <taxon>Magnoliopsida</taxon>
        <taxon>eudicotyledons</taxon>
        <taxon>Gunneridae</taxon>
        <taxon>Pentapetalae</taxon>
        <taxon>asterids</taxon>
        <taxon>campanulids</taxon>
        <taxon>Asterales</taxon>
        <taxon>Asteraceae</taxon>
        <taxon>Asteroideae</taxon>
        <taxon>Anthemideae</taxon>
        <taxon>Anthemidinae</taxon>
        <taxon>Tanacetum</taxon>
    </lineage>
</organism>
<dbReference type="AlphaFoldDB" id="A0A6L2JV65"/>
<dbReference type="GO" id="GO:0046872">
    <property type="term" value="F:metal ion binding"/>
    <property type="evidence" value="ECO:0007669"/>
    <property type="project" value="UniProtKB-KW"/>
</dbReference>